<proteinExistence type="predicted"/>
<dbReference type="STRING" id="29170.A0A368GNS2"/>
<accession>A0A368GNS2</accession>
<name>A0A368GNS2_ANCCA</name>
<dbReference type="EMBL" id="JOJR01000088">
    <property type="protein sequence ID" value="RCN46011.1"/>
    <property type="molecule type" value="Genomic_DNA"/>
</dbReference>
<evidence type="ECO:0000313" key="1">
    <source>
        <dbReference type="EMBL" id="RCN46011.1"/>
    </source>
</evidence>
<comment type="caution">
    <text evidence="1">The sequence shown here is derived from an EMBL/GenBank/DDBJ whole genome shotgun (WGS) entry which is preliminary data.</text>
</comment>
<dbReference type="Proteomes" id="UP000252519">
    <property type="component" value="Unassembled WGS sequence"/>
</dbReference>
<organism evidence="1 2">
    <name type="scientific">Ancylostoma caninum</name>
    <name type="common">Dog hookworm</name>
    <dbReference type="NCBI Taxonomy" id="29170"/>
    <lineage>
        <taxon>Eukaryota</taxon>
        <taxon>Metazoa</taxon>
        <taxon>Ecdysozoa</taxon>
        <taxon>Nematoda</taxon>
        <taxon>Chromadorea</taxon>
        <taxon>Rhabditida</taxon>
        <taxon>Rhabditina</taxon>
        <taxon>Rhabditomorpha</taxon>
        <taxon>Strongyloidea</taxon>
        <taxon>Ancylostomatidae</taxon>
        <taxon>Ancylostomatinae</taxon>
        <taxon>Ancylostoma</taxon>
    </lineage>
</organism>
<sequence>MKSIVDKSQRNGLPARLLKTDLGKHGADHQQLCDPKSECPQTFQVIQDLGDGKHRQFYLQLPPGTSIADVQLTQALNTIAPMQFVTLADSNSFVTVQSNASSSTSTTSQSVVYAGEPSFWLVLFKT</sequence>
<keyword evidence="2" id="KW-1185">Reference proteome</keyword>
<protein>
    <submittedName>
        <fullName evidence="1">Uncharacterized protein</fullName>
    </submittedName>
</protein>
<evidence type="ECO:0000313" key="2">
    <source>
        <dbReference type="Proteomes" id="UP000252519"/>
    </source>
</evidence>
<gene>
    <name evidence="1" type="ORF">ANCCAN_07958</name>
</gene>
<reference evidence="1 2" key="1">
    <citation type="submission" date="2014-10" db="EMBL/GenBank/DDBJ databases">
        <title>Draft genome of the hookworm Ancylostoma caninum.</title>
        <authorList>
            <person name="Mitreva M."/>
        </authorList>
    </citation>
    <scope>NUCLEOTIDE SEQUENCE [LARGE SCALE GENOMIC DNA]</scope>
    <source>
        <strain evidence="1 2">Baltimore</strain>
    </source>
</reference>
<dbReference type="AlphaFoldDB" id="A0A368GNS2"/>